<organism evidence="1">
    <name type="scientific">Vibrio nigripulchritudo</name>
    <dbReference type="NCBI Taxonomy" id="28173"/>
    <lineage>
        <taxon>Bacteria</taxon>
        <taxon>Pseudomonadati</taxon>
        <taxon>Pseudomonadota</taxon>
        <taxon>Gammaproteobacteria</taxon>
        <taxon>Vibrionales</taxon>
        <taxon>Vibrionaceae</taxon>
        <taxon>Vibrio</taxon>
    </lineage>
</organism>
<geneLocation type="plasmid" evidence="1">
    <name>VIBNI_pA</name>
</geneLocation>
<reference evidence="1" key="1">
    <citation type="submission" date="2010-02" db="EMBL/GenBank/DDBJ databases">
        <authorList>
            <person name="Genoscope - CEA"/>
        </authorList>
    </citation>
    <scope>NUCLEOTIDE SEQUENCE</scope>
    <source>
        <plasmid evidence="1">VIBNI_pA</plasmid>
    </source>
</reference>
<sequence>MGSESELDWEAYQVLNDGDEDERIGLMGKLEKYLIQVGKL</sequence>
<dbReference type="EMBL" id="FP893246">
    <property type="protein sequence ID" value="CBJ93220.1"/>
    <property type="molecule type" value="Genomic_DNA"/>
</dbReference>
<name>A0A9P1JLC6_9VIBR</name>
<protein>
    <submittedName>
        <fullName evidence="1">Uncharacterized protein</fullName>
    </submittedName>
</protein>
<dbReference type="AlphaFoldDB" id="A0A9P1JLC6"/>
<gene>
    <name evidence="1" type="ORF">VIBNI_0202</name>
</gene>
<evidence type="ECO:0000313" key="1">
    <source>
        <dbReference type="EMBL" id="CBJ93220.1"/>
    </source>
</evidence>
<proteinExistence type="predicted"/>
<keyword evidence="1" id="KW-0614">Plasmid</keyword>
<accession>A0A9P1JLC6</accession>